<organism evidence="11 12">
    <name type="scientific">Parendozoicomonas haliclonae</name>
    <dbReference type="NCBI Taxonomy" id="1960125"/>
    <lineage>
        <taxon>Bacteria</taxon>
        <taxon>Pseudomonadati</taxon>
        <taxon>Pseudomonadota</taxon>
        <taxon>Gammaproteobacteria</taxon>
        <taxon>Oceanospirillales</taxon>
        <taxon>Endozoicomonadaceae</taxon>
        <taxon>Parendozoicomonas</taxon>
    </lineage>
</organism>
<keyword evidence="5" id="KW-0488">Methylation</keyword>
<proteinExistence type="inferred from homology"/>
<evidence type="ECO:0000256" key="3">
    <source>
        <dbReference type="ARBA" id="ARBA00021539"/>
    </source>
</evidence>
<dbReference type="Pfam" id="PF11612">
    <property type="entry name" value="T2SSJ"/>
    <property type="match status" value="1"/>
</dbReference>
<dbReference type="InterPro" id="IPR051621">
    <property type="entry name" value="T2SS_protein_J"/>
</dbReference>
<evidence type="ECO:0000256" key="9">
    <source>
        <dbReference type="ARBA" id="ARBA00023136"/>
    </source>
</evidence>
<evidence type="ECO:0000256" key="2">
    <source>
        <dbReference type="ARBA" id="ARBA00011084"/>
    </source>
</evidence>
<dbReference type="Pfam" id="PF07963">
    <property type="entry name" value="N_methyl"/>
    <property type="match status" value="1"/>
</dbReference>
<dbReference type="GO" id="GO:0015627">
    <property type="term" value="C:type II protein secretion system complex"/>
    <property type="evidence" value="ECO:0007669"/>
    <property type="project" value="InterPro"/>
</dbReference>
<evidence type="ECO:0000313" key="12">
    <source>
        <dbReference type="Proteomes" id="UP000196573"/>
    </source>
</evidence>
<comment type="similarity">
    <text evidence="2">Belongs to the GSP J family.</text>
</comment>
<feature type="transmembrane region" description="Helical" evidence="10">
    <location>
        <begin position="20"/>
        <end position="38"/>
    </location>
</feature>
<dbReference type="NCBIfam" id="TIGR01711">
    <property type="entry name" value="gspJ"/>
    <property type="match status" value="1"/>
</dbReference>
<evidence type="ECO:0000256" key="4">
    <source>
        <dbReference type="ARBA" id="ARBA00022475"/>
    </source>
</evidence>
<keyword evidence="9 10" id="KW-0472">Membrane</keyword>
<accession>A0A1X7AG93</accession>
<dbReference type="GO" id="GO:0005886">
    <property type="term" value="C:plasma membrane"/>
    <property type="evidence" value="ECO:0007669"/>
    <property type="project" value="UniProtKB-SubCell"/>
</dbReference>
<dbReference type="AlphaFoldDB" id="A0A1X7AG93"/>
<evidence type="ECO:0000256" key="7">
    <source>
        <dbReference type="ARBA" id="ARBA00022692"/>
    </source>
</evidence>
<evidence type="ECO:0000256" key="5">
    <source>
        <dbReference type="ARBA" id="ARBA00022481"/>
    </source>
</evidence>
<dbReference type="Gene3D" id="3.10.610.10">
    <property type="entry name" value="GSPII I/J protein-like"/>
    <property type="match status" value="1"/>
</dbReference>
<evidence type="ECO:0000256" key="1">
    <source>
        <dbReference type="ARBA" id="ARBA00004377"/>
    </source>
</evidence>
<evidence type="ECO:0000256" key="6">
    <source>
        <dbReference type="ARBA" id="ARBA00022519"/>
    </source>
</evidence>
<dbReference type="PROSITE" id="PS00409">
    <property type="entry name" value="PROKAR_NTER_METHYL"/>
    <property type="match status" value="1"/>
</dbReference>
<dbReference type="GO" id="GO:0015628">
    <property type="term" value="P:protein secretion by the type II secretion system"/>
    <property type="evidence" value="ECO:0007669"/>
    <property type="project" value="InterPro"/>
</dbReference>
<dbReference type="InterPro" id="IPR045584">
    <property type="entry name" value="Pilin-like"/>
</dbReference>
<name>A0A1X7AG93_9GAMM</name>
<dbReference type="Proteomes" id="UP000196573">
    <property type="component" value="Unassembled WGS sequence"/>
</dbReference>
<dbReference type="SUPFAM" id="SSF54523">
    <property type="entry name" value="Pili subunits"/>
    <property type="match status" value="1"/>
</dbReference>
<evidence type="ECO:0000313" key="11">
    <source>
        <dbReference type="EMBL" id="SMA39500.1"/>
    </source>
</evidence>
<dbReference type="OrthoDB" id="9794345at2"/>
<keyword evidence="8 10" id="KW-1133">Transmembrane helix</keyword>
<keyword evidence="4" id="KW-1003">Cell membrane</keyword>
<protein>
    <recommendedName>
        <fullName evidence="3">Type II secretion system protein J</fullName>
    </recommendedName>
</protein>
<dbReference type="EMBL" id="FWPT01000002">
    <property type="protein sequence ID" value="SMA39500.1"/>
    <property type="molecule type" value="Genomic_DNA"/>
</dbReference>
<dbReference type="PANTHER" id="PTHR39583:SF2">
    <property type="entry name" value="TYPE II SECRETION SYSTEM PROTEIN J"/>
    <property type="match status" value="1"/>
</dbReference>
<dbReference type="Gene3D" id="2.10.70.20">
    <property type="entry name" value="gspk-gspi-gspj complex like domains"/>
    <property type="match status" value="1"/>
</dbReference>
<evidence type="ECO:0000256" key="8">
    <source>
        <dbReference type="ARBA" id="ARBA00022989"/>
    </source>
</evidence>
<evidence type="ECO:0000256" key="10">
    <source>
        <dbReference type="SAM" id="Phobius"/>
    </source>
</evidence>
<comment type="subcellular location">
    <subcellularLocation>
        <location evidence="1">Cell inner membrane</location>
        <topology evidence="1">Single-pass membrane protein</topology>
    </subcellularLocation>
</comment>
<gene>
    <name evidence="11" type="primary">xcpW_1</name>
    <name evidence="11" type="ORF">EHSB41UT_01050</name>
</gene>
<dbReference type="InterPro" id="IPR012902">
    <property type="entry name" value="N_methyl_site"/>
</dbReference>
<reference evidence="11 12" key="1">
    <citation type="submission" date="2017-03" db="EMBL/GenBank/DDBJ databases">
        <authorList>
            <person name="Afonso C.L."/>
            <person name="Miller P.J."/>
            <person name="Scott M.A."/>
            <person name="Spackman E."/>
            <person name="Goraichik I."/>
            <person name="Dimitrov K.M."/>
            <person name="Suarez D.L."/>
            <person name="Swayne D.E."/>
        </authorList>
    </citation>
    <scope>NUCLEOTIDE SEQUENCE [LARGE SCALE GENOMIC DNA]</scope>
    <source>
        <strain evidence="11">SB41UT1</strain>
    </source>
</reference>
<keyword evidence="6" id="KW-0997">Cell inner membrane</keyword>
<dbReference type="PANTHER" id="PTHR39583">
    <property type="entry name" value="TYPE II SECRETION SYSTEM PROTEIN J-RELATED"/>
    <property type="match status" value="1"/>
</dbReference>
<dbReference type="NCBIfam" id="TIGR02532">
    <property type="entry name" value="IV_pilin_GFxxxE"/>
    <property type="match status" value="1"/>
</dbReference>
<dbReference type="InterPro" id="IPR010055">
    <property type="entry name" value="T2SS_protein-GspJ"/>
</dbReference>
<keyword evidence="12" id="KW-1185">Reference proteome</keyword>
<keyword evidence="7 10" id="KW-0812">Transmembrane</keyword>
<sequence length="211" mass="24586">MTRPGMKCNTSQRGFTLLEMLVAIAIFAMISLSAYQLMSAMMDARTITASVHQRMQSINTALVVLEQDFRHIVDRGLRIDGRMSSQSLFSDENMLESDDEAISFTRSQWRNPQYTLPRSELQKISYRLKEHRLERLYHYTLDPAENTEPEIRPLLDKITQLEFRFFINGSWQESFTEQNTFPQGVMVRLQLEDIGEILRVFSLPEPWGANE</sequence>